<sequence>MWLITGPFDGELGDNSVNRTKLLKAGKSYTLGRKDRPLLINNKKISHDHSVFKVAPCTAGDIENPAFVPKLEVHNIKAKPIALTRGDETQVIEASSLQQLEDGDRVCILAGVVLEVRWQRVSCFVPPTRYASISQETCAAIGISALPKSHPLHTHHLTPKFDMSAPTVTSLLSATQLVKPEWLTELIRLGTTLDEGDSSKPSALEQVFQPPLETKYRPTFSPALPTPLKTFKIWEPNEERINMFRGYRFVLVAAKDGEVDGSLRELVVRGGGEYEGFNITAGHGKWRQLLAKGKRKVEELGSVGKELIIVAEDGKMKELLGSDSWRDFVADAKSLGLHAVDPKSLLQAAIHVDLSHLDAVEGAPPEAPDTGEESPLPDYIPNTHPEEPSYPGPASEPVSRKASRPPAPLPPSEVPERKLSQSLDDEPPSPPRKLLTRRAHLASRGVNLDDSTTSIHLVSRETPVESRTPSEPPDDSAPTRPTRLKRRAETAAPRLTIEQMLMMDDEETTQQPPLKKFKALFEASDPDKGANDGTQSIEAAYDSAVNDGSEQQRESQSLTQTDTIRTASGNATRLQVVAEEEEEGTPQSGPSFATRRRAPDSGDAMAVDIPIESCHTNNGAKATQVTRGVSQTRDKSVAPTQAPVSKKQKKPTSTQHAVDTDEAFLTAVASTKRGKKAEDSFDREFNNLRISKPDLQREEQEEAWRLLGDFDDVPNIRGNFMMILDMEIYKSGGTARIGGGSRNPLWDSRPNFKKFKKKSGVNMRTPVEVMINTDNDYGMGSGYWKDNSQPSQAKAPAASQRAKSEARTVKNKRRTFTVSDSDQEENLGDDSLFGGKPSQQALAATAVKASAEQLFLDTDEEDQKPIRTGSSEIKVLDADDSETLEPAPSIPPTKRTGKKRAIIADDDSDDGATFKGFGKKRRKMGR</sequence>
<dbReference type="Proteomes" id="UP000790377">
    <property type="component" value="Unassembled WGS sequence"/>
</dbReference>
<gene>
    <name evidence="1" type="ORF">BJ138DRAFT_1090823</name>
</gene>
<evidence type="ECO:0000313" key="2">
    <source>
        <dbReference type="Proteomes" id="UP000790377"/>
    </source>
</evidence>
<protein>
    <submittedName>
        <fullName evidence="1">Proline-rich protein</fullName>
    </submittedName>
</protein>
<accession>A0ACB8A6M1</accession>
<keyword evidence="2" id="KW-1185">Reference proteome</keyword>
<comment type="caution">
    <text evidence="1">The sequence shown here is derived from an EMBL/GenBank/DDBJ whole genome shotgun (WGS) entry which is preliminary data.</text>
</comment>
<proteinExistence type="predicted"/>
<reference evidence="1" key="1">
    <citation type="journal article" date="2021" name="New Phytol.">
        <title>Evolutionary innovations through gain and loss of genes in the ectomycorrhizal Boletales.</title>
        <authorList>
            <person name="Wu G."/>
            <person name="Miyauchi S."/>
            <person name="Morin E."/>
            <person name="Kuo A."/>
            <person name="Drula E."/>
            <person name="Varga T."/>
            <person name="Kohler A."/>
            <person name="Feng B."/>
            <person name="Cao Y."/>
            <person name="Lipzen A."/>
            <person name="Daum C."/>
            <person name="Hundley H."/>
            <person name="Pangilinan J."/>
            <person name="Johnson J."/>
            <person name="Barry K."/>
            <person name="LaButti K."/>
            <person name="Ng V."/>
            <person name="Ahrendt S."/>
            <person name="Min B."/>
            <person name="Choi I.G."/>
            <person name="Park H."/>
            <person name="Plett J.M."/>
            <person name="Magnuson J."/>
            <person name="Spatafora J.W."/>
            <person name="Nagy L.G."/>
            <person name="Henrissat B."/>
            <person name="Grigoriev I.V."/>
            <person name="Yang Z.L."/>
            <person name="Xu J."/>
            <person name="Martin F.M."/>
        </authorList>
    </citation>
    <scope>NUCLEOTIDE SEQUENCE</scope>
    <source>
        <strain evidence="1">ATCC 28755</strain>
    </source>
</reference>
<evidence type="ECO:0000313" key="1">
    <source>
        <dbReference type="EMBL" id="KAH7908695.1"/>
    </source>
</evidence>
<dbReference type="EMBL" id="MU267804">
    <property type="protein sequence ID" value="KAH7908695.1"/>
    <property type="molecule type" value="Genomic_DNA"/>
</dbReference>
<name>A0ACB8A6M1_9AGAM</name>
<organism evidence="1 2">
    <name type="scientific">Hygrophoropsis aurantiaca</name>
    <dbReference type="NCBI Taxonomy" id="72124"/>
    <lineage>
        <taxon>Eukaryota</taxon>
        <taxon>Fungi</taxon>
        <taxon>Dikarya</taxon>
        <taxon>Basidiomycota</taxon>
        <taxon>Agaricomycotina</taxon>
        <taxon>Agaricomycetes</taxon>
        <taxon>Agaricomycetidae</taxon>
        <taxon>Boletales</taxon>
        <taxon>Coniophorineae</taxon>
        <taxon>Hygrophoropsidaceae</taxon>
        <taxon>Hygrophoropsis</taxon>
    </lineage>
</organism>